<proteinExistence type="predicted"/>
<sequence>MSNQEIFPEEILNNTVENHIVKHSKRTSLLFVITFLALLIAFITLPFIYIDIYTTSRGTIIPQEKKLTLYSPINGKISFFNIEENQKIKKGDTLLIIDHNILKERENLNSIQSSENSLYINDLNNLIRKNYGLIKSDQYKRELLKHQQELYNIDVIVKNTQADFNRKEHLYKKEVISKSELEKSELELDKIKNDRINLIKQAELSWQKEYTQLNQSNKSIHSNQKQLKEEENNYIIIAPIDGELINMQGFHKGSGIASGNPIVEISPDKDIIVETYVTPSEIGYLKEGGDAIYQIDAFNSNQWGFAKGRIFEISKDILIINNAPYYKIKSNLDLNNLTLKNGAKGNLKKGMSLTSRFFLTKRTAFQLLFDKVEDWFNPYNSKNE</sequence>
<dbReference type="EMBL" id="MUGY01000004">
    <property type="protein sequence ID" value="OXA96547.1"/>
    <property type="molecule type" value="Genomic_DNA"/>
</dbReference>
<dbReference type="STRING" id="991.IW20_02210"/>
<feature type="domain" description="AprE-like beta-barrel" evidence="4">
    <location>
        <begin position="272"/>
        <end position="354"/>
    </location>
</feature>
<name>A0A086ARK3_FLAHY</name>
<reference evidence="6 8" key="2">
    <citation type="submission" date="2016-11" db="EMBL/GenBank/DDBJ databases">
        <title>Whole genomes of Flavobacteriaceae.</title>
        <authorList>
            <person name="Stine C."/>
            <person name="Li C."/>
            <person name="Tadesse D."/>
        </authorList>
    </citation>
    <scope>NUCLEOTIDE SEQUENCE [LARGE SCALE GENOMIC DNA]</scope>
    <source>
        <strain evidence="6 8">ATCC 29551</strain>
    </source>
</reference>
<evidence type="ECO:0000313" key="6">
    <source>
        <dbReference type="EMBL" id="OXA96547.1"/>
    </source>
</evidence>
<dbReference type="PANTHER" id="PTHR30386:SF28">
    <property type="entry name" value="EXPORTED PROTEIN"/>
    <property type="match status" value="1"/>
</dbReference>
<dbReference type="RefSeq" id="WP_035618151.1">
    <property type="nucleotide sequence ID" value="NZ_JBEWQG010000001.1"/>
</dbReference>
<dbReference type="AlphaFoldDB" id="A0A086ARK3"/>
<keyword evidence="2" id="KW-1133">Transmembrane helix</keyword>
<accession>A0A086ARK3</accession>
<dbReference type="InterPro" id="IPR058625">
    <property type="entry name" value="MdtA-like_BSH"/>
</dbReference>
<keyword evidence="2" id="KW-0812">Transmembrane</keyword>
<evidence type="ECO:0000256" key="1">
    <source>
        <dbReference type="SAM" id="Coils"/>
    </source>
</evidence>
<reference evidence="5 7" key="1">
    <citation type="submission" date="2014-07" db="EMBL/GenBank/DDBJ databases">
        <title>Genome of Flavobacterium hydatis DSM 2063.</title>
        <authorList>
            <person name="Pipes S.E."/>
            <person name="Stropko S.J."/>
            <person name="Newman J.D."/>
        </authorList>
    </citation>
    <scope>NUCLEOTIDE SEQUENCE [LARGE SCALE GENOMIC DNA]</scope>
    <source>
        <strain evidence="5 7">DSM 2063</strain>
    </source>
</reference>
<gene>
    <name evidence="6" type="ORF">B0A62_04605</name>
    <name evidence="5" type="ORF">IW20_02210</name>
</gene>
<dbReference type="Proteomes" id="UP000198424">
    <property type="component" value="Unassembled WGS sequence"/>
</dbReference>
<evidence type="ECO:0000259" key="4">
    <source>
        <dbReference type="Pfam" id="PF26002"/>
    </source>
</evidence>
<dbReference type="EMBL" id="JPRM01000003">
    <property type="protein sequence ID" value="KFF19317.1"/>
    <property type="molecule type" value="Genomic_DNA"/>
</dbReference>
<dbReference type="Pfam" id="PF26002">
    <property type="entry name" value="Beta-barrel_AprE"/>
    <property type="match status" value="1"/>
</dbReference>
<organism evidence="5 7">
    <name type="scientific">Flavobacterium hydatis</name>
    <name type="common">Cytophaga aquatilis</name>
    <dbReference type="NCBI Taxonomy" id="991"/>
    <lineage>
        <taxon>Bacteria</taxon>
        <taxon>Pseudomonadati</taxon>
        <taxon>Bacteroidota</taxon>
        <taxon>Flavobacteriia</taxon>
        <taxon>Flavobacteriales</taxon>
        <taxon>Flavobacteriaceae</taxon>
        <taxon>Flavobacterium</taxon>
    </lineage>
</organism>
<evidence type="ECO:0000313" key="8">
    <source>
        <dbReference type="Proteomes" id="UP000198424"/>
    </source>
</evidence>
<feature type="transmembrane region" description="Helical" evidence="2">
    <location>
        <begin position="29"/>
        <end position="50"/>
    </location>
</feature>
<protein>
    <submittedName>
        <fullName evidence="5">Uncharacterized protein</fullName>
    </submittedName>
</protein>
<keyword evidence="2" id="KW-0472">Membrane</keyword>
<evidence type="ECO:0000313" key="7">
    <source>
        <dbReference type="Proteomes" id="UP000028712"/>
    </source>
</evidence>
<dbReference type="InterPro" id="IPR058982">
    <property type="entry name" value="Beta-barrel_AprE"/>
</dbReference>
<evidence type="ECO:0000259" key="3">
    <source>
        <dbReference type="Pfam" id="PF25917"/>
    </source>
</evidence>
<dbReference type="Gene3D" id="2.40.30.170">
    <property type="match status" value="1"/>
</dbReference>
<keyword evidence="8" id="KW-1185">Reference proteome</keyword>
<dbReference type="OrthoDB" id="594147at2"/>
<dbReference type="Pfam" id="PF25917">
    <property type="entry name" value="BSH_RND"/>
    <property type="match status" value="1"/>
</dbReference>
<dbReference type="eggNOG" id="COG0845">
    <property type="taxonomic scope" value="Bacteria"/>
</dbReference>
<evidence type="ECO:0000256" key="2">
    <source>
        <dbReference type="SAM" id="Phobius"/>
    </source>
</evidence>
<feature type="coiled-coil region" evidence="1">
    <location>
        <begin position="181"/>
        <end position="233"/>
    </location>
</feature>
<comment type="caution">
    <text evidence="5">The sequence shown here is derived from an EMBL/GenBank/DDBJ whole genome shotgun (WGS) entry which is preliminary data.</text>
</comment>
<evidence type="ECO:0000313" key="5">
    <source>
        <dbReference type="EMBL" id="KFF19317.1"/>
    </source>
</evidence>
<dbReference type="PANTHER" id="PTHR30386">
    <property type="entry name" value="MEMBRANE FUSION SUBUNIT OF EMRAB-TOLC MULTIDRUG EFFLUX PUMP"/>
    <property type="match status" value="1"/>
</dbReference>
<keyword evidence="1" id="KW-0175">Coiled coil</keyword>
<feature type="domain" description="Multidrug resistance protein MdtA-like barrel-sandwich hybrid" evidence="3">
    <location>
        <begin position="68"/>
        <end position="261"/>
    </location>
</feature>
<dbReference type="Proteomes" id="UP000028712">
    <property type="component" value="Unassembled WGS sequence"/>
</dbReference>
<dbReference type="InterPro" id="IPR050739">
    <property type="entry name" value="MFP"/>
</dbReference>